<comment type="domain">
    <text evidence="4">The jas domain is required for interaction with COI1.</text>
</comment>
<dbReference type="Pfam" id="PF06200">
    <property type="entry name" value="tify"/>
    <property type="match status" value="1"/>
</dbReference>
<organism evidence="6">
    <name type="scientific">Spirodela intermedia</name>
    <name type="common">Intermediate duckweed</name>
    <dbReference type="NCBI Taxonomy" id="51605"/>
    <lineage>
        <taxon>Eukaryota</taxon>
        <taxon>Viridiplantae</taxon>
        <taxon>Streptophyta</taxon>
        <taxon>Embryophyta</taxon>
        <taxon>Tracheophyta</taxon>
        <taxon>Spermatophyta</taxon>
        <taxon>Magnoliopsida</taxon>
        <taxon>Liliopsida</taxon>
        <taxon>Araceae</taxon>
        <taxon>Lemnoideae</taxon>
        <taxon>Spirodela</taxon>
    </lineage>
</organism>
<dbReference type="OrthoDB" id="1914366at2759"/>
<dbReference type="GO" id="GO:0031347">
    <property type="term" value="P:regulation of defense response"/>
    <property type="evidence" value="ECO:0007669"/>
    <property type="project" value="UniProtKB-UniRule"/>
</dbReference>
<dbReference type="GO" id="GO:0009611">
    <property type="term" value="P:response to wounding"/>
    <property type="evidence" value="ECO:0007669"/>
    <property type="project" value="UniProtKB-UniRule"/>
</dbReference>
<evidence type="ECO:0000313" key="7">
    <source>
        <dbReference type="EMBL" id="CAA7396328.1"/>
    </source>
</evidence>
<dbReference type="PANTHER" id="PTHR33077:SF5">
    <property type="entry name" value="PROTEIN TIFY 9"/>
    <property type="match status" value="1"/>
</dbReference>
<dbReference type="SMART" id="SM00979">
    <property type="entry name" value="TIFY"/>
    <property type="match status" value="1"/>
</dbReference>
<reference evidence="6" key="1">
    <citation type="submission" date="2019-12" db="EMBL/GenBank/DDBJ databases">
        <authorList>
            <person name="Scholz U."/>
            <person name="Mascher M."/>
            <person name="Fiebig A."/>
        </authorList>
    </citation>
    <scope>NUCLEOTIDE SEQUENCE</scope>
</reference>
<dbReference type="EMBL" id="LR746268">
    <property type="protein sequence ID" value="CAA7396328.1"/>
    <property type="molecule type" value="Genomic_DNA"/>
</dbReference>
<keyword evidence="8" id="KW-1185">Reference proteome</keyword>
<evidence type="ECO:0000256" key="3">
    <source>
        <dbReference type="ARBA" id="ARBA00022843"/>
    </source>
</evidence>
<keyword evidence="3" id="KW-0832">Ubl conjugation</keyword>
<keyword evidence="4" id="KW-0539">Nucleus</keyword>
<dbReference type="InterPro" id="IPR010399">
    <property type="entry name" value="Tify_dom"/>
</dbReference>
<accession>A0A7I8IST5</accession>
<dbReference type="InterPro" id="IPR018467">
    <property type="entry name" value="CCT_CS"/>
</dbReference>
<evidence type="ECO:0000256" key="1">
    <source>
        <dbReference type="ARBA" id="ARBA00008614"/>
    </source>
</evidence>
<dbReference type="InterPro" id="IPR040390">
    <property type="entry name" value="TIFY/JAZ"/>
</dbReference>
<sequence>MSEATVDTDFFRDEAQIAPPGRSGSSYRGIQSVVSRISPQLLVTVMDATAPGGPFNRTARRGQSGTTPLTIFFNGSVTAFDVTPDEAERIIRLVEASTSRARVDGGGRAEEGEVDLGGHLPIARRKSLRRFMEKRKERYWPLQAVLPAVTSPH</sequence>
<comment type="function">
    <text evidence="4">Repressor of jasmonate responses.</text>
</comment>
<evidence type="ECO:0000313" key="8">
    <source>
        <dbReference type="Proteomes" id="UP000663760"/>
    </source>
</evidence>
<dbReference type="Pfam" id="PF09425">
    <property type="entry name" value="Jas_motif"/>
    <property type="match status" value="1"/>
</dbReference>
<evidence type="ECO:0000259" key="5">
    <source>
        <dbReference type="PROSITE" id="PS51320"/>
    </source>
</evidence>
<gene>
    <name evidence="6" type="ORF">SI7747_05006433</name>
    <name evidence="7" type="ORF">SI8410_05006991</name>
</gene>
<protein>
    <recommendedName>
        <fullName evidence="4">Protein TIFY</fullName>
    </recommendedName>
    <alternativeName>
        <fullName evidence="4">Jasmonate ZIM domain-containing protein</fullName>
    </alternativeName>
</protein>
<dbReference type="PANTHER" id="PTHR33077">
    <property type="entry name" value="PROTEIN TIFY 4A-RELATED-RELATED"/>
    <property type="match status" value="1"/>
</dbReference>
<dbReference type="EMBL" id="LR743592">
    <property type="protein sequence ID" value="CAA2620264.1"/>
    <property type="molecule type" value="Genomic_DNA"/>
</dbReference>
<proteinExistence type="inferred from homology"/>
<dbReference type="AlphaFoldDB" id="A0A7I8IST5"/>
<keyword evidence="2 4" id="KW-1184">Jasmonic acid signaling pathway</keyword>
<dbReference type="PROSITE" id="PS51320">
    <property type="entry name" value="TIFY"/>
    <property type="match status" value="1"/>
</dbReference>
<name>A0A7I8IST5_SPIIN</name>
<dbReference type="Proteomes" id="UP000663760">
    <property type="component" value="Chromosome 5"/>
</dbReference>
<evidence type="ECO:0000256" key="2">
    <source>
        <dbReference type="ARBA" id="ARBA00022819"/>
    </source>
</evidence>
<dbReference type="GO" id="GO:0005634">
    <property type="term" value="C:nucleus"/>
    <property type="evidence" value="ECO:0007669"/>
    <property type="project" value="UniProtKB-SubCell"/>
</dbReference>
<comment type="similarity">
    <text evidence="1 4">Belongs to the TIFY/JAZ family.</text>
</comment>
<dbReference type="GO" id="GO:2000022">
    <property type="term" value="P:regulation of jasmonic acid mediated signaling pathway"/>
    <property type="evidence" value="ECO:0007669"/>
    <property type="project" value="UniProtKB-UniRule"/>
</dbReference>
<comment type="subcellular location">
    <subcellularLocation>
        <location evidence="4">Nucleus</location>
    </subcellularLocation>
</comment>
<feature type="domain" description="Tify" evidence="5">
    <location>
        <begin position="62"/>
        <end position="96"/>
    </location>
</feature>
<evidence type="ECO:0000313" key="6">
    <source>
        <dbReference type="EMBL" id="CAA2620264.1"/>
    </source>
</evidence>
<evidence type="ECO:0000256" key="4">
    <source>
        <dbReference type="RuleBase" id="RU369065"/>
    </source>
</evidence>